<proteinExistence type="predicted"/>
<dbReference type="InterPro" id="IPR047124">
    <property type="entry name" value="HI_0220.2"/>
</dbReference>
<evidence type="ECO:0000313" key="2">
    <source>
        <dbReference type="EMBL" id="VAV92347.1"/>
    </source>
</evidence>
<feature type="domain" description="Uracil-DNA glycosylase-like" evidence="1">
    <location>
        <begin position="25"/>
        <end position="182"/>
    </location>
</feature>
<name>A0A3B0RK51_9ZZZZ</name>
<evidence type="ECO:0000259" key="1">
    <source>
        <dbReference type="SMART" id="SM00986"/>
    </source>
</evidence>
<organism evidence="2">
    <name type="scientific">hydrothermal vent metagenome</name>
    <dbReference type="NCBI Taxonomy" id="652676"/>
    <lineage>
        <taxon>unclassified sequences</taxon>
        <taxon>metagenomes</taxon>
        <taxon>ecological metagenomes</taxon>
    </lineage>
</organism>
<reference evidence="2" key="1">
    <citation type="submission" date="2018-06" db="EMBL/GenBank/DDBJ databases">
        <authorList>
            <person name="Zhirakovskaya E."/>
        </authorList>
    </citation>
    <scope>NUCLEOTIDE SEQUENCE</scope>
</reference>
<dbReference type="Pfam" id="PF03167">
    <property type="entry name" value="UDG"/>
    <property type="match status" value="1"/>
</dbReference>
<sequence length="190" mass="21620">MVTKLLTSIRTCQICTGLPLGPRPIIQASAKSKILIAGQAPGQITHRKGIPFDDPSGERLRLWLGIDRDAFYNPENFAIIPMGFCYPGKGKSGDLPPRAECAKTWHDDLLASLHNIELKLVIGQYAHTYYLGDFRQKNLTETVINWRTHWPDILPLPHPSPRNISWFKRNEWFEGEVLPVLQERVREVLG</sequence>
<dbReference type="PANTHER" id="PTHR42160">
    <property type="entry name" value="URACIL-DNA GLYCOSYLASE SUPERFAMILY PROTEIN"/>
    <property type="match status" value="1"/>
</dbReference>
<dbReference type="EMBL" id="UOEC01000098">
    <property type="protein sequence ID" value="VAV92347.1"/>
    <property type="molecule type" value="Genomic_DNA"/>
</dbReference>
<dbReference type="AlphaFoldDB" id="A0A3B0RK51"/>
<dbReference type="SMART" id="SM00986">
    <property type="entry name" value="UDG"/>
    <property type="match status" value="1"/>
</dbReference>
<gene>
    <name evidence="2" type="ORF">MNBD_ALPHA08-2019</name>
</gene>
<dbReference type="InterPro" id="IPR036895">
    <property type="entry name" value="Uracil-DNA_glycosylase-like_sf"/>
</dbReference>
<accession>A0A3B0RK51</accession>
<dbReference type="InterPro" id="IPR005122">
    <property type="entry name" value="Uracil-DNA_glycosylase-like"/>
</dbReference>
<dbReference type="SMART" id="SM00987">
    <property type="entry name" value="UreE_C"/>
    <property type="match status" value="1"/>
</dbReference>
<dbReference type="SUPFAM" id="SSF52141">
    <property type="entry name" value="Uracil-DNA glycosylase-like"/>
    <property type="match status" value="1"/>
</dbReference>
<dbReference type="CDD" id="cd10033">
    <property type="entry name" value="UDG_like"/>
    <property type="match status" value="1"/>
</dbReference>
<protein>
    <recommendedName>
        <fullName evidence="1">Uracil-DNA glycosylase-like domain-containing protein</fullName>
    </recommendedName>
</protein>
<dbReference type="Gene3D" id="3.40.470.10">
    <property type="entry name" value="Uracil-DNA glycosylase-like domain"/>
    <property type="match status" value="1"/>
</dbReference>
<dbReference type="PANTHER" id="PTHR42160:SF1">
    <property type="entry name" value="URACIL-DNA GLYCOSYLASE SUPERFAMILY PROTEIN"/>
    <property type="match status" value="1"/>
</dbReference>